<dbReference type="EMBL" id="AM422018">
    <property type="protein sequence ID" value="CAM11834.1"/>
    <property type="molecule type" value="Genomic_DNA"/>
</dbReference>
<dbReference type="PANTHER" id="PTHR43673:SF10">
    <property type="entry name" value="NADH DEHYDROGENASE_NAD(P)H NITROREDUCTASE XCC3605-RELATED"/>
    <property type="match status" value="1"/>
</dbReference>
<dbReference type="GO" id="GO:0016491">
    <property type="term" value="F:oxidoreductase activity"/>
    <property type="evidence" value="ECO:0007669"/>
    <property type="project" value="UniProtKB-KW"/>
</dbReference>
<dbReference type="eggNOG" id="COG0778">
    <property type="taxonomic scope" value="Bacteria"/>
</dbReference>
<feature type="domain" description="Nitroreductase" evidence="3">
    <location>
        <begin position="6"/>
        <end position="182"/>
    </location>
</feature>
<keyword evidence="2" id="KW-0560">Oxidoreductase</keyword>
<evidence type="ECO:0000313" key="5">
    <source>
        <dbReference type="Proteomes" id="UP000008323"/>
    </source>
</evidence>
<dbReference type="STRING" id="59748.PA0500"/>
<dbReference type="Proteomes" id="UP000008323">
    <property type="component" value="Chromosome"/>
</dbReference>
<evidence type="ECO:0000256" key="2">
    <source>
        <dbReference type="ARBA" id="ARBA00023002"/>
    </source>
</evidence>
<sequence>MNNILTSRKAVKVFKKNHIIPQNILDQILTDTMKAPSTFNLQPWHFFVINSVSSKDKLKSCLYGNKSQLETSSAIILVSGNIQKNDTKEEILRESFAFHKTPKLIQQQLLSKIDLLYQKKPYEEIKNEIFLECGLVSLQLMLVAKTYGYDTCPIGGFNDKIINQIFNIDKKFIPILLIALGKSSEETLLQSPSFRLSFDKVTTYL</sequence>
<dbReference type="Pfam" id="PF00881">
    <property type="entry name" value="Nitroreductase"/>
    <property type="match status" value="1"/>
</dbReference>
<comment type="similarity">
    <text evidence="1">Belongs to the nitroreductase family.</text>
</comment>
<evidence type="ECO:0000256" key="1">
    <source>
        <dbReference type="ARBA" id="ARBA00007118"/>
    </source>
</evidence>
<evidence type="ECO:0000313" key="4">
    <source>
        <dbReference type="EMBL" id="CAM11834.1"/>
    </source>
</evidence>
<dbReference type="Gene3D" id="3.40.109.10">
    <property type="entry name" value="NADH Oxidase"/>
    <property type="match status" value="1"/>
</dbReference>
<accession>B1VA61</accession>
<dbReference type="InterPro" id="IPR000415">
    <property type="entry name" value="Nitroreductase-like"/>
</dbReference>
<proteinExistence type="inferred from homology"/>
<dbReference type="PANTHER" id="PTHR43673">
    <property type="entry name" value="NAD(P)H NITROREDUCTASE YDGI-RELATED"/>
    <property type="match status" value="1"/>
</dbReference>
<dbReference type="KEGG" id="pal:PA0500"/>
<evidence type="ECO:0000259" key="3">
    <source>
        <dbReference type="Pfam" id="PF00881"/>
    </source>
</evidence>
<dbReference type="SUPFAM" id="SSF55469">
    <property type="entry name" value="FMN-dependent nitroreductase-like"/>
    <property type="match status" value="1"/>
</dbReference>
<protein>
    <submittedName>
        <fullName evidence="4">Putative nitroreductase</fullName>
    </submittedName>
</protein>
<organism evidence="4 5">
    <name type="scientific">Phytoplasma australiense</name>
    <dbReference type="NCBI Taxonomy" id="59748"/>
    <lineage>
        <taxon>Bacteria</taxon>
        <taxon>Bacillati</taxon>
        <taxon>Mycoplasmatota</taxon>
        <taxon>Mollicutes</taxon>
        <taxon>Acholeplasmatales</taxon>
        <taxon>Acholeplasmataceae</taxon>
        <taxon>Candidatus Phytoplasma</taxon>
        <taxon>16SrXII (Stolbur group)</taxon>
    </lineage>
</organism>
<gene>
    <name evidence="4" type="primary">nfnB</name>
    <name evidence="4" type="ordered locus">PA0500</name>
</gene>
<reference evidence="4 5" key="1">
    <citation type="journal article" date="2008" name="J. Bacteriol.">
        <title>Comparative genome analysis of 'Candidatus Phytoplasma australiense' (subgroup tuf-Australia I; rp-A) and 'Ca. Phytoplasma asteris' strains OY-M and AY-WB.</title>
        <authorList>
            <person name="Tran-Nguyen L.T."/>
            <person name="Kube M."/>
            <person name="Schneider B."/>
            <person name="Reinhardt R."/>
            <person name="Gibb K.S."/>
        </authorList>
    </citation>
    <scope>NUCLEOTIDE SEQUENCE [LARGE SCALE GENOMIC DNA]</scope>
</reference>
<dbReference type="CDD" id="cd02137">
    <property type="entry name" value="MhqN-like"/>
    <property type="match status" value="1"/>
</dbReference>
<name>B1VA61_PHYAS</name>
<dbReference type="InterPro" id="IPR029479">
    <property type="entry name" value="Nitroreductase"/>
</dbReference>
<dbReference type="AlphaFoldDB" id="B1VA61"/>